<dbReference type="EMBL" id="MLYV02000116">
    <property type="protein sequence ID" value="PSS35569.1"/>
    <property type="molecule type" value="Genomic_DNA"/>
</dbReference>
<dbReference type="EC" id="2.7.11.1" evidence="1"/>
<dbReference type="OrthoDB" id="10250725at2759"/>
<dbReference type="Proteomes" id="UP000186601">
    <property type="component" value="Unassembled WGS sequence"/>
</dbReference>
<evidence type="ECO:0000256" key="6">
    <source>
        <dbReference type="SAM" id="MobiDB-lite"/>
    </source>
</evidence>
<evidence type="ECO:0000259" key="7">
    <source>
        <dbReference type="PROSITE" id="PS50011"/>
    </source>
</evidence>
<keyword evidence="5" id="KW-0067">ATP-binding</keyword>
<dbReference type="Gene3D" id="1.10.510.10">
    <property type="entry name" value="Transferase(Phosphotransferase) domain 1"/>
    <property type="match status" value="1"/>
</dbReference>
<feature type="compositionally biased region" description="Basic and acidic residues" evidence="6">
    <location>
        <begin position="213"/>
        <end position="229"/>
    </location>
</feature>
<dbReference type="Gene3D" id="3.30.200.20">
    <property type="entry name" value="Phosphorylase Kinase, domain 1"/>
    <property type="match status" value="1"/>
</dbReference>
<dbReference type="SUPFAM" id="SSF56112">
    <property type="entry name" value="Protein kinase-like (PK-like)"/>
    <property type="match status" value="1"/>
</dbReference>
<dbReference type="STRING" id="98765.A0A2R6S008"/>
<accession>A0A2R6S008</accession>
<comment type="caution">
    <text evidence="8">The sequence shown here is derived from an EMBL/GenBank/DDBJ whole genome shotgun (WGS) entry which is preliminary data.</text>
</comment>
<organism evidence="8 9">
    <name type="scientific">Hermanssonia centrifuga</name>
    <dbReference type="NCBI Taxonomy" id="98765"/>
    <lineage>
        <taxon>Eukaryota</taxon>
        <taxon>Fungi</taxon>
        <taxon>Dikarya</taxon>
        <taxon>Basidiomycota</taxon>
        <taxon>Agaricomycotina</taxon>
        <taxon>Agaricomycetes</taxon>
        <taxon>Polyporales</taxon>
        <taxon>Meruliaceae</taxon>
        <taxon>Hermanssonia</taxon>
    </lineage>
</organism>
<dbReference type="GO" id="GO:0004674">
    <property type="term" value="F:protein serine/threonine kinase activity"/>
    <property type="evidence" value="ECO:0007669"/>
    <property type="project" value="UniProtKB-EC"/>
</dbReference>
<evidence type="ECO:0000256" key="1">
    <source>
        <dbReference type="ARBA" id="ARBA00012513"/>
    </source>
</evidence>
<evidence type="ECO:0000256" key="2">
    <source>
        <dbReference type="ARBA" id="ARBA00022679"/>
    </source>
</evidence>
<keyword evidence="3" id="KW-0547">Nucleotide-binding</keyword>
<dbReference type="GO" id="GO:0005524">
    <property type="term" value="F:ATP binding"/>
    <property type="evidence" value="ECO:0007669"/>
    <property type="project" value="UniProtKB-KW"/>
</dbReference>
<dbReference type="InterPro" id="IPR050660">
    <property type="entry name" value="NEK_Ser/Thr_kinase"/>
</dbReference>
<name>A0A2R6S008_9APHY</name>
<dbReference type="InterPro" id="IPR011009">
    <property type="entry name" value="Kinase-like_dom_sf"/>
</dbReference>
<dbReference type="PANTHER" id="PTHR43671">
    <property type="entry name" value="SERINE/THREONINE-PROTEIN KINASE NEK"/>
    <property type="match status" value="1"/>
</dbReference>
<reference evidence="8 9" key="1">
    <citation type="submission" date="2018-02" db="EMBL/GenBank/DDBJ databases">
        <title>Genome sequence of the basidiomycete white-rot fungus Phlebia centrifuga.</title>
        <authorList>
            <person name="Granchi Z."/>
            <person name="Peng M."/>
            <person name="de Vries R.P."/>
            <person name="Hilden K."/>
            <person name="Makela M.R."/>
            <person name="Grigoriev I."/>
            <person name="Riley R."/>
        </authorList>
    </citation>
    <scope>NUCLEOTIDE SEQUENCE [LARGE SCALE GENOMIC DNA]</scope>
    <source>
        <strain evidence="8 9">FBCC195</strain>
    </source>
</reference>
<dbReference type="Pfam" id="PF00069">
    <property type="entry name" value="Pkinase"/>
    <property type="match status" value="1"/>
</dbReference>
<proteinExistence type="predicted"/>
<protein>
    <recommendedName>
        <fullName evidence="1">non-specific serine/threonine protein kinase</fullName>
        <ecNumber evidence="1">2.7.11.1</ecNumber>
    </recommendedName>
</protein>
<evidence type="ECO:0000313" key="8">
    <source>
        <dbReference type="EMBL" id="PSS35569.1"/>
    </source>
</evidence>
<evidence type="ECO:0000313" key="9">
    <source>
        <dbReference type="Proteomes" id="UP000186601"/>
    </source>
</evidence>
<dbReference type="AlphaFoldDB" id="A0A2R6S008"/>
<gene>
    <name evidence="8" type="ORF">PHLCEN_2v1480</name>
</gene>
<keyword evidence="9" id="KW-1185">Reference proteome</keyword>
<evidence type="ECO:0000256" key="3">
    <source>
        <dbReference type="ARBA" id="ARBA00022741"/>
    </source>
</evidence>
<evidence type="ECO:0000256" key="5">
    <source>
        <dbReference type="ARBA" id="ARBA00022840"/>
    </source>
</evidence>
<dbReference type="PROSITE" id="PS50011">
    <property type="entry name" value="PROTEIN_KINASE_DOM"/>
    <property type="match status" value="1"/>
</dbReference>
<evidence type="ECO:0000256" key="4">
    <source>
        <dbReference type="ARBA" id="ARBA00022777"/>
    </source>
</evidence>
<feature type="region of interest" description="Disordered" evidence="6">
    <location>
        <begin position="197"/>
        <end position="238"/>
    </location>
</feature>
<feature type="domain" description="Protein kinase" evidence="7">
    <location>
        <begin position="24"/>
        <end position="238"/>
    </location>
</feature>
<sequence>MCDHVKGTVDVVGLQTGAVADDLLLNDGLLNDGYGGATYPLRPFGCHRKWLLWNHQEGAQKVRRRSKSDSLHIPRIQRQLLLQVFARKELNFERMTERDRKQIVAEVCAPSLPFYTDHTNPQKLRNILKDLQHEHIVRYHDRYVDRDAGMLYILMEYCGGGDLSTVIKQAQRHGRPIPEDTIWNYFMQLLLALNHCHHPQNPGRHSSGSSSGEDSKERRPQILHRDLKPDNGVSLSFA</sequence>
<dbReference type="PANTHER" id="PTHR43671:SF13">
    <property type="entry name" value="SERINE_THREONINE-PROTEIN KINASE NEK2"/>
    <property type="match status" value="1"/>
</dbReference>
<keyword evidence="4" id="KW-0418">Kinase</keyword>
<dbReference type="InterPro" id="IPR000719">
    <property type="entry name" value="Prot_kinase_dom"/>
</dbReference>
<keyword evidence="2" id="KW-0808">Transferase</keyword>